<dbReference type="Pfam" id="PF17921">
    <property type="entry name" value="Integrase_H2C2"/>
    <property type="match status" value="1"/>
</dbReference>
<dbReference type="Proteomes" id="UP000276133">
    <property type="component" value="Unassembled WGS sequence"/>
</dbReference>
<dbReference type="OrthoDB" id="425619at2759"/>
<proteinExistence type="predicted"/>
<comment type="caution">
    <text evidence="2">The sequence shown here is derived from an EMBL/GenBank/DDBJ whole genome shotgun (WGS) entry which is preliminary data.</text>
</comment>
<dbReference type="FunFam" id="1.10.340.70:FF:000001">
    <property type="entry name" value="Retrovirus-related Pol polyprotein from transposon gypsy-like Protein"/>
    <property type="match status" value="1"/>
</dbReference>
<sequence>VEANETQFKDPHIENLYKWLRDRHRPDKCERKPMETFVYWSSYHRLRIFGKNVFRCLENSDYGTHYQYLVPIDERPAVLKKIHDDPFSGHRGVDKNFEKLKLRFYWPNYRKDTANYILGCEICASIKAPKAYTRQPIVPIKAYKLFELITWDILGPLQVPDNFLVSWDVLVVGYCATLDIGRCLSCRGGSNVTPHSPRSPPRHI</sequence>
<dbReference type="AlphaFoldDB" id="A0A3M7PIN2"/>
<dbReference type="PANTHER" id="PTHR47266">
    <property type="entry name" value="ENDONUCLEASE-RELATED"/>
    <property type="match status" value="1"/>
</dbReference>
<dbReference type="EMBL" id="REGN01010468">
    <property type="protein sequence ID" value="RMZ98976.1"/>
    <property type="molecule type" value="Genomic_DNA"/>
</dbReference>
<reference evidence="2 3" key="1">
    <citation type="journal article" date="2018" name="Sci. Rep.">
        <title>Genomic signatures of local adaptation to the degree of environmental predictability in rotifers.</title>
        <authorList>
            <person name="Franch-Gras L."/>
            <person name="Hahn C."/>
            <person name="Garcia-Roger E.M."/>
            <person name="Carmona M.J."/>
            <person name="Serra M."/>
            <person name="Gomez A."/>
        </authorList>
    </citation>
    <scope>NUCLEOTIDE SEQUENCE [LARGE SCALE GENOMIC DNA]</scope>
    <source>
        <strain evidence="2">HYR1</strain>
    </source>
</reference>
<evidence type="ECO:0000313" key="3">
    <source>
        <dbReference type="Proteomes" id="UP000276133"/>
    </source>
</evidence>
<feature type="non-terminal residue" evidence="2">
    <location>
        <position position="1"/>
    </location>
</feature>
<dbReference type="STRING" id="10195.A0A3M7PIN2"/>
<evidence type="ECO:0000313" key="2">
    <source>
        <dbReference type="EMBL" id="RMZ98976.1"/>
    </source>
</evidence>
<gene>
    <name evidence="2" type="ORF">BpHYR1_030987</name>
</gene>
<feature type="domain" description="Integrase zinc-binding" evidence="1">
    <location>
        <begin position="70"/>
        <end position="128"/>
    </location>
</feature>
<dbReference type="InterPro" id="IPR041588">
    <property type="entry name" value="Integrase_H2C2"/>
</dbReference>
<protein>
    <submittedName>
        <fullName evidence="2">Retrovirus-related Pol poly from transposon</fullName>
    </submittedName>
</protein>
<organism evidence="2 3">
    <name type="scientific">Brachionus plicatilis</name>
    <name type="common">Marine rotifer</name>
    <name type="synonym">Brachionus muelleri</name>
    <dbReference type="NCBI Taxonomy" id="10195"/>
    <lineage>
        <taxon>Eukaryota</taxon>
        <taxon>Metazoa</taxon>
        <taxon>Spiralia</taxon>
        <taxon>Gnathifera</taxon>
        <taxon>Rotifera</taxon>
        <taxon>Eurotatoria</taxon>
        <taxon>Monogononta</taxon>
        <taxon>Pseudotrocha</taxon>
        <taxon>Ploima</taxon>
        <taxon>Brachionidae</taxon>
        <taxon>Brachionus</taxon>
    </lineage>
</organism>
<name>A0A3M7PIN2_BRAPC</name>
<dbReference type="Gene3D" id="1.10.340.70">
    <property type="match status" value="1"/>
</dbReference>
<dbReference type="InterPro" id="IPR052160">
    <property type="entry name" value="Gypsy_RT_Integrase-like"/>
</dbReference>
<evidence type="ECO:0000259" key="1">
    <source>
        <dbReference type="Pfam" id="PF17921"/>
    </source>
</evidence>
<accession>A0A3M7PIN2</accession>
<keyword evidence="3" id="KW-1185">Reference proteome</keyword>